<reference evidence="2" key="1">
    <citation type="journal article" date="2016" name="Nat. Genet.">
        <title>A high-quality carrot genome assembly provides new insights into carotenoid accumulation and asterid genome evolution.</title>
        <authorList>
            <person name="Iorizzo M."/>
            <person name="Ellison S."/>
            <person name="Senalik D."/>
            <person name="Zeng P."/>
            <person name="Satapoomin P."/>
            <person name="Huang J."/>
            <person name="Bowman M."/>
            <person name="Iovene M."/>
            <person name="Sanseverino W."/>
            <person name="Cavagnaro P."/>
            <person name="Yildiz M."/>
            <person name="Macko-Podgorni A."/>
            <person name="Moranska E."/>
            <person name="Grzebelus E."/>
            <person name="Grzebelus D."/>
            <person name="Ashrafi H."/>
            <person name="Zheng Z."/>
            <person name="Cheng S."/>
            <person name="Spooner D."/>
            <person name="Van Deynze A."/>
            <person name="Simon P."/>
        </authorList>
    </citation>
    <scope>NUCLEOTIDE SEQUENCE</scope>
    <source>
        <tissue evidence="2">Leaf</tissue>
    </source>
</reference>
<feature type="compositionally biased region" description="Polar residues" evidence="1">
    <location>
        <begin position="40"/>
        <end position="52"/>
    </location>
</feature>
<evidence type="ECO:0000313" key="3">
    <source>
        <dbReference type="Proteomes" id="UP000077755"/>
    </source>
</evidence>
<gene>
    <name evidence="2" type="ORF">DCAR_0207282</name>
</gene>
<dbReference type="Gramene" id="KZN05621">
    <property type="protein sequence ID" value="KZN05621"/>
    <property type="gene ID" value="DCAR_006458"/>
</dbReference>
<protein>
    <submittedName>
        <fullName evidence="2">Uncharacterized protein</fullName>
    </submittedName>
</protein>
<feature type="region of interest" description="Disordered" evidence="1">
    <location>
        <begin position="187"/>
        <end position="214"/>
    </location>
</feature>
<feature type="compositionally biased region" description="Basic and acidic residues" evidence="1">
    <location>
        <begin position="10"/>
        <end position="35"/>
    </location>
</feature>
<dbReference type="EMBL" id="CP093344">
    <property type="protein sequence ID" value="WOG88049.1"/>
    <property type="molecule type" value="Genomic_DNA"/>
</dbReference>
<feature type="region of interest" description="Disordered" evidence="1">
    <location>
        <begin position="1"/>
        <end position="52"/>
    </location>
</feature>
<accession>A0A166DSJ7</accession>
<evidence type="ECO:0000256" key="1">
    <source>
        <dbReference type="SAM" id="MobiDB-lite"/>
    </source>
</evidence>
<feature type="region of interest" description="Disordered" evidence="1">
    <location>
        <begin position="69"/>
        <end position="115"/>
    </location>
</feature>
<dbReference type="AlphaFoldDB" id="A0A166DSJ7"/>
<proteinExistence type="predicted"/>
<organism evidence="2 3">
    <name type="scientific">Daucus carota subsp. sativus</name>
    <name type="common">Carrot</name>
    <dbReference type="NCBI Taxonomy" id="79200"/>
    <lineage>
        <taxon>Eukaryota</taxon>
        <taxon>Viridiplantae</taxon>
        <taxon>Streptophyta</taxon>
        <taxon>Embryophyta</taxon>
        <taxon>Tracheophyta</taxon>
        <taxon>Spermatophyta</taxon>
        <taxon>Magnoliopsida</taxon>
        <taxon>eudicotyledons</taxon>
        <taxon>Gunneridae</taxon>
        <taxon>Pentapetalae</taxon>
        <taxon>asterids</taxon>
        <taxon>campanulids</taxon>
        <taxon>Apiales</taxon>
        <taxon>Apiaceae</taxon>
        <taxon>Apioideae</taxon>
        <taxon>Scandiceae</taxon>
        <taxon>Daucinae</taxon>
        <taxon>Daucus</taxon>
        <taxon>Daucus sect. Daucus</taxon>
    </lineage>
</organism>
<reference evidence="2" key="2">
    <citation type="submission" date="2022-03" db="EMBL/GenBank/DDBJ databases">
        <title>Draft title - Genomic analysis of global carrot germplasm unveils the trajectory of domestication and the origin of high carotenoid orange carrot.</title>
        <authorList>
            <person name="Iorizzo M."/>
            <person name="Ellison S."/>
            <person name="Senalik D."/>
            <person name="Macko-Podgorni A."/>
            <person name="Grzebelus D."/>
            <person name="Bostan H."/>
            <person name="Rolling W."/>
            <person name="Curaba J."/>
            <person name="Simon P."/>
        </authorList>
    </citation>
    <scope>NUCLEOTIDE SEQUENCE</scope>
    <source>
        <tissue evidence="2">Leaf</tissue>
    </source>
</reference>
<sequence>MAHNTQYITHQEEHEKGDHFAAEHNQTRSSDKIHDMFAFSSPNNQQTKPTNLTRFAAKSPENLRYLAKQASPLHHPTLSKSSSKPSPKRSVKKAEDWKFQKSKSTSLYPSRSKKHGNEYEEAHKVSIFSSPLKSKWLFVLLGLPPKIPTDAAELKSDIRSRQSRHAPSTFFPVSVGGGCKEVVVPEESPRLKGSEKRKKSRLGSCFGSAGPVQI</sequence>
<keyword evidence="3" id="KW-1185">Reference proteome</keyword>
<name>A0A166DSJ7_DAUCS</name>
<dbReference type="Proteomes" id="UP000077755">
    <property type="component" value="Chromosome 2"/>
</dbReference>
<evidence type="ECO:0000313" key="2">
    <source>
        <dbReference type="EMBL" id="WOG88049.1"/>
    </source>
</evidence>